<evidence type="ECO:0000256" key="3">
    <source>
        <dbReference type="ARBA" id="ARBA00023163"/>
    </source>
</evidence>
<keyword evidence="2" id="KW-0238">DNA-binding</keyword>
<dbReference type="InterPro" id="IPR050204">
    <property type="entry name" value="AraC_XylS_family_regulators"/>
</dbReference>
<dbReference type="PROSITE" id="PS00041">
    <property type="entry name" value="HTH_ARAC_FAMILY_1"/>
    <property type="match status" value="1"/>
</dbReference>
<dbReference type="Proteomes" id="UP000030826">
    <property type="component" value="Unassembled WGS sequence"/>
</dbReference>
<accession>A0A0B1Q8S3</accession>
<organism evidence="5 6">
    <name type="scientific">Aureimonas altamirensis</name>
    <dbReference type="NCBI Taxonomy" id="370622"/>
    <lineage>
        <taxon>Bacteria</taxon>
        <taxon>Pseudomonadati</taxon>
        <taxon>Pseudomonadota</taxon>
        <taxon>Alphaproteobacteria</taxon>
        <taxon>Hyphomicrobiales</taxon>
        <taxon>Aurantimonadaceae</taxon>
        <taxon>Aureimonas</taxon>
    </lineage>
</organism>
<reference evidence="5 6" key="1">
    <citation type="submission" date="2014-09" db="EMBL/GenBank/DDBJ databases">
        <title>Isolation and characterization of Aurantimonas altamirensis ON-56566 from clinical sample following a dog bite.</title>
        <authorList>
            <person name="Eshaghi A."/>
            <person name="Li A."/>
            <person name="Shahinas D."/>
            <person name="Bahn P."/>
            <person name="Kus J.V."/>
            <person name="Patel S.N."/>
        </authorList>
    </citation>
    <scope>NUCLEOTIDE SEQUENCE [LARGE SCALE GENOMIC DNA]</scope>
    <source>
        <strain evidence="5 6">ON-56566</strain>
    </source>
</reference>
<comment type="caution">
    <text evidence="5">The sequence shown here is derived from an EMBL/GenBank/DDBJ whole genome shotgun (WGS) entry which is preliminary data.</text>
</comment>
<dbReference type="AlphaFoldDB" id="A0A0B1Q8S3"/>
<feature type="domain" description="HTH araC/xylS-type" evidence="4">
    <location>
        <begin position="208"/>
        <end position="309"/>
    </location>
</feature>
<dbReference type="GO" id="GO:0043565">
    <property type="term" value="F:sequence-specific DNA binding"/>
    <property type="evidence" value="ECO:0007669"/>
    <property type="project" value="InterPro"/>
</dbReference>
<evidence type="ECO:0000256" key="1">
    <source>
        <dbReference type="ARBA" id="ARBA00023015"/>
    </source>
</evidence>
<sequence length="313" mass="34127">MQQICVGSAEDLREATRGSDIEIVQLRAGQQQGSLAHVNICNTSLSLCDFSIEVRARGTLSSDKLVIGTLLAGARDALFWGEAALPGDLVTFPAGVEADAIYRSSTAYAAITIDPSELAALFKTEEALADPAFWVKRGVWHAEPLLKAEVTRRLAAIGSNLQCYGATASPHALDFVRRSIIEAFAAGFISARPLDRVPVRITAARIVREVEAYVDAAGDRAVHISELCNALKVSRRSLHRAFMETMDVGPIGYLRRRRLSTIQTILKRTDSSAVRIAELAFEYGFPEPSRFSAHYRSFFGVTPSDTRRSGAAR</sequence>
<dbReference type="PROSITE" id="PS01124">
    <property type="entry name" value="HTH_ARAC_FAMILY_2"/>
    <property type="match status" value="1"/>
</dbReference>
<evidence type="ECO:0000256" key="2">
    <source>
        <dbReference type="ARBA" id="ARBA00023125"/>
    </source>
</evidence>
<dbReference type="RefSeq" id="WP_197057438.1">
    <property type="nucleotide sequence ID" value="NZ_JRFJ01000001.1"/>
</dbReference>
<evidence type="ECO:0000313" key="5">
    <source>
        <dbReference type="EMBL" id="KHJ55205.1"/>
    </source>
</evidence>
<dbReference type="EMBL" id="JRFJ01000001">
    <property type="protein sequence ID" value="KHJ55205.1"/>
    <property type="molecule type" value="Genomic_DNA"/>
</dbReference>
<proteinExistence type="predicted"/>
<dbReference type="Pfam" id="PF12833">
    <property type="entry name" value="HTH_18"/>
    <property type="match status" value="1"/>
</dbReference>
<dbReference type="PANTHER" id="PTHR46796">
    <property type="entry name" value="HTH-TYPE TRANSCRIPTIONAL ACTIVATOR RHAS-RELATED"/>
    <property type="match status" value="1"/>
</dbReference>
<dbReference type="InterPro" id="IPR018062">
    <property type="entry name" value="HTH_AraC-typ_CS"/>
</dbReference>
<evidence type="ECO:0000313" key="6">
    <source>
        <dbReference type="Proteomes" id="UP000030826"/>
    </source>
</evidence>
<keyword evidence="1" id="KW-0805">Transcription regulation</keyword>
<dbReference type="InterPro" id="IPR020449">
    <property type="entry name" value="Tscrpt_reg_AraC-type_HTH"/>
</dbReference>
<dbReference type="SMART" id="SM00342">
    <property type="entry name" value="HTH_ARAC"/>
    <property type="match status" value="1"/>
</dbReference>
<dbReference type="Gene3D" id="1.10.10.60">
    <property type="entry name" value="Homeodomain-like"/>
    <property type="match status" value="1"/>
</dbReference>
<dbReference type="InterPro" id="IPR009057">
    <property type="entry name" value="Homeodomain-like_sf"/>
</dbReference>
<protein>
    <recommendedName>
        <fullName evidence="4">HTH araC/xylS-type domain-containing protein</fullName>
    </recommendedName>
</protein>
<name>A0A0B1Q8S3_9HYPH</name>
<keyword evidence="3" id="KW-0804">Transcription</keyword>
<dbReference type="InterPro" id="IPR018060">
    <property type="entry name" value="HTH_AraC"/>
</dbReference>
<evidence type="ECO:0000259" key="4">
    <source>
        <dbReference type="PROSITE" id="PS01124"/>
    </source>
</evidence>
<dbReference type="GO" id="GO:0003700">
    <property type="term" value="F:DNA-binding transcription factor activity"/>
    <property type="evidence" value="ECO:0007669"/>
    <property type="project" value="InterPro"/>
</dbReference>
<gene>
    <name evidence="5" type="ORF">LA66_00515</name>
</gene>
<dbReference type="STRING" id="370622.LA66_00515"/>
<dbReference type="SUPFAM" id="SSF46689">
    <property type="entry name" value="Homeodomain-like"/>
    <property type="match status" value="1"/>
</dbReference>
<dbReference type="PRINTS" id="PR00032">
    <property type="entry name" value="HTHARAC"/>
</dbReference>